<gene>
    <name evidence="1" type="ORF">CYLTODRAFT_81270</name>
</gene>
<keyword evidence="2" id="KW-1185">Reference proteome</keyword>
<organism evidence="1 2">
    <name type="scientific">Cylindrobasidium torrendii FP15055 ss-10</name>
    <dbReference type="NCBI Taxonomy" id="1314674"/>
    <lineage>
        <taxon>Eukaryota</taxon>
        <taxon>Fungi</taxon>
        <taxon>Dikarya</taxon>
        <taxon>Basidiomycota</taxon>
        <taxon>Agaricomycotina</taxon>
        <taxon>Agaricomycetes</taxon>
        <taxon>Agaricomycetidae</taxon>
        <taxon>Agaricales</taxon>
        <taxon>Marasmiineae</taxon>
        <taxon>Physalacriaceae</taxon>
        <taxon>Cylindrobasidium</taxon>
    </lineage>
</organism>
<accession>A0A0D7B395</accession>
<proteinExistence type="predicted"/>
<evidence type="ECO:0000313" key="2">
    <source>
        <dbReference type="Proteomes" id="UP000054007"/>
    </source>
</evidence>
<evidence type="ECO:0000313" key="1">
    <source>
        <dbReference type="EMBL" id="KIY64952.1"/>
    </source>
</evidence>
<protein>
    <submittedName>
        <fullName evidence="1">Uncharacterized protein</fullName>
    </submittedName>
</protein>
<dbReference type="Proteomes" id="UP000054007">
    <property type="component" value="Unassembled WGS sequence"/>
</dbReference>
<name>A0A0D7B395_9AGAR</name>
<dbReference type="EMBL" id="KN880611">
    <property type="protein sequence ID" value="KIY64952.1"/>
    <property type="molecule type" value="Genomic_DNA"/>
</dbReference>
<dbReference type="AlphaFoldDB" id="A0A0D7B395"/>
<reference evidence="1 2" key="1">
    <citation type="journal article" date="2015" name="Fungal Genet. Biol.">
        <title>Evolution of novel wood decay mechanisms in Agaricales revealed by the genome sequences of Fistulina hepatica and Cylindrobasidium torrendii.</title>
        <authorList>
            <person name="Floudas D."/>
            <person name="Held B.W."/>
            <person name="Riley R."/>
            <person name="Nagy L.G."/>
            <person name="Koehler G."/>
            <person name="Ransdell A.S."/>
            <person name="Younus H."/>
            <person name="Chow J."/>
            <person name="Chiniquy J."/>
            <person name="Lipzen A."/>
            <person name="Tritt A."/>
            <person name="Sun H."/>
            <person name="Haridas S."/>
            <person name="LaButti K."/>
            <person name="Ohm R.A."/>
            <person name="Kues U."/>
            <person name="Blanchette R.A."/>
            <person name="Grigoriev I.V."/>
            <person name="Minto R.E."/>
            <person name="Hibbett D.S."/>
        </authorList>
    </citation>
    <scope>NUCLEOTIDE SEQUENCE [LARGE SCALE GENOMIC DNA]</scope>
    <source>
        <strain evidence="1 2">FP15055 ss-10</strain>
    </source>
</reference>
<sequence>MIATREFRERLPEFLRSHADAFQVRLSYPMPIGPVSFNDPWPDARSMRCEKTYEVTLPDGITKKILCIRAFCERRMSDPMDNDDEIALSQPMERMILSLGYDNRKGEVHLTTGSSRGPNEDHSVRCLLSLLLMDLGHTRAPSAYEDLSLIWALAGGQHGWEILSA</sequence>